<dbReference type="Gene3D" id="3.40.50.720">
    <property type="entry name" value="NAD(P)-binding Rossmann-like Domain"/>
    <property type="match status" value="1"/>
</dbReference>
<dbReference type="InterPro" id="IPR051276">
    <property type="entry name" value="Saccharopine_DH-like_oxidrdct"/>
</dbReference>
<dbReference type="InterPro" id="IPR036291">
    <property type="entry name" value="NAD(P)-bd_dom_sf"/>
</dbReference>
<evidence type="ECO:0000313" key="4">
    <source>
        <dbReference type="EMBL" id="KAJ3440139.1"/>
    </source>
</evidence>
<reference evidence="4" key="2">
    <citation type="submission" date="2022-08" db="EMBL/GenBank/DDBJ databases">
        <title>Novel sulphate-reducing endosymbionts in the free-living metamonad Anaeramoeba.</title>
        <authorList>
            <person name="Jerlstrom-Hultqvist J."/>
            <person name="Cepicka I."/>
            <person name="Gallot-Lavallee L."/>
            <person name="Salas-Leiva D."/>
            <person name="Curtis B.A."/>
            <person name="Zahonova K."/>
            <person name="Pipaliya S."/>
            <person name="Dacks J."/>
            <person name="Roger A.J."/>
        </authorList>
    </citation>
    <scope>NUCLEOTIDE SEQUENCE</scope>
    <source>
        <strain evidence="4">Busselton2</strain>
    </source>
</reference>
<dbReference type="EMBL" id="JANTQA010000032">
    <property type="protein sequence ID" value="KAJ3440139.1"/>
    <property type="molecule type" value="Genomic_DNA"/>
</dbReference>
<dbReference type="SUPFAM" id="SSF51735">
    <property type="entry name" value="NAD(P)-binding Rossmann-fold domains"/>
    <property type="match status" value="1"/>
</dbReference>
<evidence type="ECO:0000313" key="6">
    <source>
        <dbReference type="Proteomes" id="UP001146793"/>
    </source>
</evidence>
<dbReference type="GO" id="GO:0005886">
    <property type="term" value="C:plasma membrane"/>
    <property type="evidence" value="ECO:0007669"/>
    <property type="project" value="TreeGrafter"/>
</dbReference>
<keyword evidence="7" id="KW-1185">Reference proteome</keyword>
<gene>
    <name evidence="4" type="ORF">M0812_16192</name>
    <name evidence="5" type="ORF">M0813_18158</name>
</gene>
<evidence type="ECO:0000313" key="7">
    <source>
        <dbReference type="Proteomes" id="UP001150062"/>
    </source>
</evidence>
<reference evidence="5" key="1">
    <citation type="submission" date="2022-08" db="EMBL/GenBank/DDBJ databases">
        <title>Novel sulfate-reducing endosymbionts in the free-living metamonad Anaeramoeba.</title>
        <authorList>
            <person name="Jerlstrom-Hultqvist J."/>
            <person name="Cepicka I."/>
            <person name="Gallot-Lavallee L."/>
            <person name="Salas-Leiva D."/>
            <person name="Curtis B.A."/>
            <person name="Zahonova K."/>
            <person name="Pipaliya S."/>
            <person name="Dacks J."/>
            <person name="Roger A.J."/>
        </authorList>
    </citation>
    <scope>NUCLEOTIDE SEQUENCE</scope>
    <source>
        <strain evidence="5">Schooner1</strain>
    </source>
</reference>
<dbReference type="PANTHER" id="PTHR12286">
    <property type="entry name" value="SACCHAROPINE DEHYDROGENASE-LIKE OXIDOREDUCTASE"/>
    <property type="match status" value="1"/>
</dbReference>
<dbReference type="InterPro" id="IPR005097">
    <property type="entry name" value="Sacchrp_dh_NADP-bd"/>
</dbReference>
<keyword evidence="2" id="KW-1133">Transmembrane helix</keyword>
<dbReference type="EMBL" id="JAOAOG010000119">
    <property type="protein sequence ID" value="KAJ6248055.1"/>
    <property type="molecule type" value="Genomic_DNA"/>
</dbReference>
<accession>A0AAV7ZJZ2</accession>
<comment type="similarity">
    <text evidence="1">Belongs to the saccharopine dehydrogenase family.</text>
</comment>
<feature type="domain" description="Saccharopine dehydrogenase NADP binding" evidence="3">
    <location>
        <begin position="9"/>
        <end position="135"/>
    </location>
</feature>
<dbReference type="Proteomes" id="UP001146793">
    <property type="component" value="Unassembled WGS sequence"/>
</dbReference>
<evidence type="ECO:0000313" key="5">
    <source>
        <dbReference type="EMBL" id="KAJ6248055.1"/>
    </source>
</evidence>
<proteinExistence type="inferred from homology"/>
<evidence type="ECO:0000256" key="2">
    <source>
        <dbReference type="SAM" id="Phobius"/>
    </source>
</evidence>
<comment type="caution">
    <text evidence="4">The sequence shown here is derived from an EMBL/GenBank/DDBJ whole genome shotgun (WGS) entry which is preliminary data.</text>
</comment>
<keyword evidence="2" id="KW-0472">Membrane</keyword>
<keyword evidence="2" id="KW-0812">Transmembrane</keyword>
<dbReference type="AlphaFoldDB" id="A0AAV7ZJZ2"/>
<dbReference type="Proteomes" id="UP001150062">
    <property type="component" value="Unassembled WGS sequence"/>
</dbReference>
<name>A0AAV7ZJZ2_9EUKA</name>
<dbReference type="GO" id="GO:0005811">
    <property type="term" value="C:lipid droplet"/>
    <property type="evidence" value="ECO:0007669"/>
    <property type="project" value="TreeGrafter"/>
</dbReference>
<dbReference type="GO" id="GO:0009247">
    <property type="term" value="P:glycolipid biosynthetic process"/>
    <property type="evidence" value="ECO:0007669"/>
    <property type="project" value="TreeGrafter"/>
</dbReference>
<dbReference type="GO" id="GO:0005739">
    <property type="term" value="C:mitochondrion"/>
    <property type="evidence" value="ECO:0007669"/>
    <property type="project" value="TreeGrafter"/>
</dbReference>
<feature type="transmembrane region" description="Helical" evidence="2">
    <location>
        <begin position="279"/>
        <end position="301"/>
    </location>
</feature>
<dbReference type="PANTHER" id="PTHR12286:SF5">
    <property type="entry name" value="SACCHAROPINE DEHYDROGENASE-LIKE OXIDOREDUCTASE"/>
    <property type="match status" value="1"/>
</dbReference>
<evidence type="ECO:0000259" key="3">
    <source>
        <dbReference type="Pfam" id="PF03435"/>
    </source>
</evidence>
<protein>
    <submittedName>
        <fullName evidence="4">Saccharopine dehydrogenase-like oxidoreductase</fullName>
    </submittedName>
</protein>
<sequence length="412" mass="46959">MTSREFDFIVFGTGYTGSILARHLAKQGLNYKWTIAGRNREKCKNLVRELTEISNKTFKAKPILANVEKPETIQEMCKKTNVIINCVGPFSKFGEVVIKACIENKTHYCDINGEPQFINKIFVKYHDKAIENNVIITLSAGFDSVPADLGVQLIKKQIGAGKVLKIGGFFEFSQIQMSNGTYRTLINSYNPSKQERKETREMRELAKEKDLPKIEYLDTKINKKPKGYTTKVSTISKNKEGMGGFVMKFSVADPTIVKKTQLLQDATQKIPSFRYEHYLMVRGWFAILLTFLKFFFIRLLANWAWGKKVLRLFESDIGGPSENDKKNAVFVATFVGTDQEGKKIKYSLSGPDGYTSTAIFIKHTCFSLLEDYDDLDMKCGVITPGCLGQVYFDRILNDKTFEWKNAEEKKKK</sequence>
<dbReference type="Pfam" id="PF03435">
    <property type="entry name" value="Sacchrp_dh_NADP"/>
    <property type="match status" value="1"/>
</dbReference>
<organism evidence="4 6">
    <name type="scientific">Anaeramoeba flamelloides</name>
    <dbReference type="NCBI Taxonomy" id="1746091"/>
    <lineage>
        <taxon>Eukaryota</taxon>
        <taxon>Metamonada</taxon>
        <taxon>Anaeramoebidae</taxon>
        <taxon>Anaeramoeba</taxon>
    </lineage>
</organism>
<evidence type="ECO:0000256" key="1">
    <source>
        <dbReference type="ARBA" id="ARBA00038048"/>
    </source>
</evidence>